<dbReference type="Gene3D" id="3.30.40.10">
    <property type="entry name" value="Zinc/RING finger domain, C3HC4 (zinc finger)"/>
    <property type="match status" value="1"/>
</dbReference>
<organism evidence="8 9">
    <name type="scientific">Chaetomium strumarium</name>
    <dbReference type="NCBI Taxonomy" id="1170767"/>
    <lineage>
        <taxon>Eukaryota</taxon>
        <taxon>Fungi</taxon>
        <taxon>Dikarya</taxon>
        <taxon>Ascomycota</taxon>
        <taxon>Pezizomycotina</taxon>
        <taxon>Sordariomycetes</taxon>
        <taxon>Sordariomycetidae</taxon>
        <taxon>Sordariales</taxon>
        <taxon>Chaetomiaceae</taxon>
        <taxon>Chaetomium</taxon>
    </lineage>
</organism>
<dbReference type="InterPro" id="IPR002867">
    <property type="entry name" value="IBR_dom"/>
</dbReference>
<dbReference type="CDD" id="cd20335">
    <property type="entry name" value="BRcat_RBR"/>
    <property type="match status" value="1"/>
</dbReference>
<keyword evidence="9" id="KW-1185">Reference proteome</keyword>
<keyword evidence="2 5" id="KW-0863">Zinc-finger</keyword>
<evidence type="ECO:0000259" key="7">
    <source>
        <dbReference type="PROSITE" id="PS50089"/>
    </source>
</evidence>
<comment type="caution">
    <text evidence="8">The sequence shown here is derived from an EMBL/GenBank/DDBJ whole genome shotgun (WGS) entry which is preliminary data.</text>
</comment>
<dbReference type="InterPro" id="IPR001841">
    <property type="entry name" value="Znf_RING"/>
</dbReference>
<evidence type="ECO:0000256" key="2">
    <source>
        <dbReference type="ARBA" id="ARBA00022771"/>
    </source>
</evidence>
<dbReference type="PANTHER" id="PTHR11685">
    <property type="entry name" value="RBR FAMILY RING FINGER AND IBR DOMAIN-CONTAINING"/>
    <property type="match status" value="1"/>
</dbReference>
<accession>A0AAJ0H344</accession>
<reference evidence="8" key="1">
    <citation type="journal article" date="2023" name="Mol. Phylogenet. Evol.">
        <title>Genome-scale phylogeny and comparative genomics of the fungal order Sordariales.</title>
        <authorList>
            <person name="Hensen N."/>
            <person name="Bonometti L."/>
            <person name="Westerberg I."/>
            <person name="Brannstrom I.O."/>
            <person name="Guillou S."/>
            <person name="Cros-Aarteil S."/>
            <person name="Calhoun S."/>
            <person name="Haridas S."/>
            <person name="Kuo A."/>
            <person name="Mondo S."/>
            <person name="Pangilinan J."/>
            <person name="Riley R."/>
            <person name="LaButti K."/>
            <person name="Andreopoulos B."/>
            <person name="Lipzen A."/>
            <person name="Chen C."/>
            <person name="Yan M."/>
            <person name="Daum C."/>
            <person name="Ng V."/>
            <person name="Clum A."/>
            <person name="Steindorff A."/>
            <person name="Ohm R.A."/>
            <person name="Martin F."/>
            <person name="Silar P."/>
            <person name="Natvig D.O."/>
            <person name="Lalanne C."/>
            <person name="Gautier V."/>
            <person name="Ament-Velasquez S.L."/>
            <person name="Kruys A."/>
            <person name="Hutchinson M.I."/>
            <person name="Powell A.J."/>
            <person name="Barry K."/>
            <person name="Miller A.N."/>
            <person name="Grigoriev I.V."/>
            <person name="Debuchy R."/>
            <person name="Gladieux P."/>
            <person name="Hiltunen Thoren M."/>
            <person name="Johannesson H."/>
        </authorList>
    </citation>
    <scope>NUCLEOTIDE SEQUENCE</scope>
    <source>
        <strain evidence="8">CBS 333.67</strain>
    </source>
</reference>
<keyword evidence="4" id="KW-0862">Zinc</keyword>
<sequence>MELFADHVLRGVHQHVKSQVVPRPELRVRLKGVQQNLRCARMQWCATYDVDLSVDVADTFSLEESWLQKETEACIVCYEGKTLGEMPVKITSHCTHPPKTCRDCLKRWIDVRIDNYGILEYSEKIVCPDCLLPLGERDVRRGASQDAFARYDQRVLQQVLHKTLRYHNNFYYCLVPGCDSGQVHDTNRPEFRCVACSARHCVRHNLPWHEGETCEEYDQRNPQRARDEAASKAEIRSSTKPCPECCIMASADTNGATAAEPLTGGGGRIPSAAITGYRQQQQQQPTRRAVPNGPEVFA</sequence>
<keyword evidence="3" id="KW-0833">Ubl conjugation pathway</keyword>
<name>A0AAJ0H344_9PEZI</name>
<dbReference type="Pfam" id="PF01485">
    <property type="entry name" value="IBR"/>
    <property type="match status" value="1"/>
</dbReference>
<dbReference type="AlphaFoldDB" id="A0AAJ0H344"/>
<dbReference type="GO" id="GO:0004842">
    <property type="term" value="F:ubiquitin-protein transferase activity"/>
    <property type="evidence" value="ECO:0007669"/>
    <property type="project" value="InterPro"/>
</dbReference>
<keyword evidence="1" id="KW-0479">Metal-binding</keyword>
<evidence type="ECO:0000256" key="1">
    <source>
        <dbReference type="ARBA" id="ARBA00022723"/>
    </source>
</evidence>
<proteinExistence type="predicted"/>
<protein>
    <recommendedName>
        <fullName evidence="7">RING-type domain-containing protein</fullName>
    </recommendedName>
</protein>
<evidence type="ECO:0000256" key="3">
    <source>
        <dbReference type="ARBA" id="ARBA00022786"/>
    </source>
</evidence>
<dbReference type="RefSeq" id="XP_062726395.1">
    <property type="nucleotide sequence ID" value="XM_062866584.1"/>
</dbReference>
<feature type="region of interest" description="Disordered" evidence="6">
    <location>
        <begin position="276"/>
        <end position="298"/>
    </location>
</feature>
<evidence type="ECO:0000256" key="4">
    <source>
        <dbReference type="ARBA" id="ARBA00022833"/>
    </source>
</evidence>
<reference evidence="8" key="2">
    <citation type="submission" date="2023-06" db="EMBL/GenBank/DDBJ databases">
        <authorList>
            <consortium name="Lawrence Berkeley National Laboratory"/>
            <person name="Mondo S.J."/>
            <person name="Hensen N."/>
            <person name="Bonometti L."/>
            <person name="Westerberg I."/>
            <person name="Brannstrom I.O."/>
            <person name="Guillou S."/>
            <person name="Cros-Aarteil S."/>
            <person name="Calhoun S."/>
            <person name="Haridas S."/>
            <person name="Kuo A."/>
            <person name="Pangilinan J."/>
            <person name="Riley R."/>
            <person name="Labutti K."/>
            <person name="Andreopoulos B."/>
            <person name="Lipzen A."/>
            <person name="Chen C."/>
            <person name="Yanf M."/>
            <person name="Daum C."/>
            <person name="Ng V."/>
            <person name="Clum A."/>
            <person name="Steindorff A."/>
            <person name="Ohm R."/>
            <person name="Martin F."/>
            <person name="Silar P."/>
            <person name="Natvig D."/>
            <person name="Lalanne C."/>
            <person name="Gautier V."/>
            <person name="Ament-Velasquez S.L."/>
            <person name="Kruys A."/>
            <person name="Hutchinson M.I."/>
            <person name="Powell A.J."/>
            <person name="Barry K."/>
            <person name="Miller A.N."/>
            <person name="Grigoriev I.V."/>
            <person name="Debuchy R."/>
            <person name="Gladieux P."/>
            <person name="Thoren M.H."/>
            <person name="Johannesson H."/>
        </authorList>
    </citation>
    <scope>NUCLEOTIDE SEQUENCE</scope>
    <source>
        <strain evidence="8">CBS 333.67</strain>
    </source>
</reference>
<dbReference type="EMBL" id="JAUDZG010000001">
    <property type="protein sequence ID" value="KAK3310615.1"/>
    <property type="molecule type" value="Genomic_DNA"/>
</dbReference>
<dbReference type="PROSITE" id="PS50089">
    <property type="entry name" value="ZF_RING_2"/>
    <property type="match status" value="1"/>
</dbReference>
<dbReference type="InterPro" id="IPR031127">
    <property type="entry name" value="E3_UB_ligase_RBR"/>
</dbReference>
<evidence type="ECO:0000256" key="6">
    <source>
        <dbReference type="SAM" id="MobiDB-lite"/>
    </source>
</evidence>
<dbReference type="SUPFAM" id="SSF57850">
    <property type="entry name" value="RING/U-box"/>
    <property type="match status" value="2"/>
</dbReference>
<dbReference type="SMART" id="SM00647">
    <property type="entry name" value="IBR"/>
    <property type="match status" value="1"/>
</dbReference>
<dbReference type="InterPro" id="IPR013083">
    <property type="entry name" value="Znf_RING/FYVE/PHD"/>
</dbReference>
<gene>
    <name evidence="8" type="ORF">B0T15DRAFT_489284</name>
</gene>
<dbReference type="Proteomes" id="UP001273166">
    <property type="component" value="Unassembled WGS sequence"/>
</dbReference>
<evidence type="ECO:0000256" key="5">
    <source>
        <dbReference type="PROSITE-ProRule" id="PRU00175"/>
    </source>
</evidence>
<dbReference type="GO" id="GO:0016567">
    <property type="term" value="P:protein ubiquitination"/>
    <property type="evidence" value="ECO:0007669"/>
    <property type="project" value="InterPro"/>
</dbReference>
<evidence type="ECO:0000313" key="8">
    <source>
        <dbReference type="EMBL" id="KAK3310615.1"/>
    </source>
</evidence>
<feature type="domain" description="RING-type" evidence="7">
    <location>
        <begin position="74"/>
        <end position="130"/>
    </location>
</feature>
<dbReference type="GO" id="GO:0008270">
    <property type="term" value="F:zinc ion binding"/>
    <property type="evidence" value="ECO:0007669"/>
    <property type="project" value="UniProtKB-KW"/>
</dbReference>
<dbReference type="GeneID" id="87885413"/>
<evidence type="ECO:0000313" key="9">
    <source>
        <dbReference type="Proteomes" id="UP001273166"/>
    </source>
</evidence>